<sequence length="192" mass="22791">MKTQIKIIFTVLIIFCSCQRAKNEGKELIEKSKTEIADVSKKAWKKSVNFAFNSFSSTEKVKLSDIYTNENIPEMDEIKSIQINFPPNFYSCYFKYKSDKTEMLEFLSDLKTKQSDISDTQTEKIDGAEMKKNLEFIEREMPEFKKQISFFYEIENIQNIEFYRCNKYPNANYLAIDIDNGVIYHLIEKYWD</sequence>
<comment type="caution">
    <text evidence="1">The sequence shown here is derived from an EMBL/GenBank/DDBJ whole genome shotgun (WGS) entry which is preliminary data.</text>
</comment>
<organism evidence="1 2">
    <name type="scientific">Mesonia mobilis</name>
    <dbReference type="NCBI Taxonomy" id="369791"/>
    <lineage>
        <taxon>Bacteria</taxon>
        <taxon>Pseudomonadati</taxon>
        <taxon>Bacteroidota</taxon>
        <taxon>Flavobacteriia</taxon>
        <taxon>Flavobacteriales</taxon>
        <taxon>Flavobacteriaceae</taxon>
        <taxon>Mesonia</taxon>
    </lineage>
</organism>
<keyword evidence="2" id="KW-1185">Reference proteome</keyword>
<reference evidence="2" key="1">
    <citation type="journal article" date="2019" name="Int. J. Syst. Evol. Microbiol.">
        <title>The Global Catalogue of Microorganisms (GCM) 10K type strain sequencing project: providing services to taxonomists for standard genome sequencing and annotation.</title>
        <authorList>
            <consortium name="The Broad Institute Genomics Platform"/>
            <consortium name="The Broad Institute Genome Sequencing Center for Infectious Disease"/>
            <person name="Wu L."/>
            <person name="Ma J."/>
        </authorList>
    </citation>
    <scope>NUCLEOTIDE SEQUENCE [LARGE SCALE GENOMIC DNA]</scope>
    <source>
        <strain evidence="2">KCTC 12708</strain>
    </source>
</reference>
<dbReference type="GeneID" id="94370487"/>
<dbReference type="PROSITE" id="PS51257">
    <property type="entry name" value="PROKAR_LIPOPROTEIN"/>
    <property type="match status" value="1"/>
</dbReference>
<evidence type="ECO:0000313" key="2">
    <source>
        <dbReference type="Proteomes" id="UP000615593"/>
    </source>
</evidence>
<protein>
    <recommendedName>
        <fullName evidence="3">Lipoprotein</fullName>
    </recommendedName>
</protein>
<gene>
    <name evidence="1" type="ORF">GCM10008088_28240</name>
</gene>
<proteinExistence type="predicted"/>
<accession>A0ABQ3C2H6</accession>
<evidence type="ECO:0000313" key="1">
    <source>
        <dbReference type="EMBL" id="GGZ65263.1"/>
    </source>
</evidence>
<dbReference type="EMBL" id="BMWY01000017">
    <property type="protein sequence ID" value="GGZ65263.1"/>
    <property type="molecule type" value="Genomic_DNA"/>
</dbReference>
<name>A0ABQ3C2H6_9FLAO</name>
<dbReference type="RefSeq" id="WP_027885777.1">
    <property type="nucleotide sequence ID" value="NZ_BMWY01000017.1"/>
</dbReference>
<evidence type="ECO:0008006" key="3">
    <source>
        <dbReference type="Google" id="ProtNLM"/>
    </source>
</evidence>
<dbReference type="Proteomes" id="UP000615593">
    <property type="component" value="Unassembled WGS sequence"/>
</dbReference>